<evidence type="ECO:0000256" key="6">
    <source>
        <dbReference type="ARBA" id="ARBA00022705"/>
    </source>
</evidence>
<comment type="subcellular location">
    <subcellularLocation>
        <location evidence="1">Cytoplasm</location>
    </subcellularLocation>
</comment>
<dbReference type="CDD" id="cd00140">
    <property type="entry name" value="beta_clamp"/>
    <property type="match status" value="1"/>
</dbReference>
<reference evidence="11 12" key="1">
    <citation type="submission" date="2017-09" db="EMBL/GenBank/DDBJ databases">
        <title>Depth-based differentiation of microbial function through sediment-hosted aquifers and enrichment of novel symbionts in the deep terrestrial subsurface.</title>
        <authorList>
            <person name="Probst A.J."/>
            <person name="Ladd B."/>
            <person name="Jarett J.K."/>
            <person name="Geller-Mcgrath D.E."/>
            <person name="Sieber C.M."/>
            <person name="Emerson J.B."/>
            <person name="Anantharaman K."/>
            <person name="Thomas B.C."/>
            <person name="Malmstrom R."/>
            <person name="Stieglmeier M."/>
            <person name="Klingl A."/>
            <person name="Woyke T."/>
            <person name="Ryan C.M."/>
            <person name="Banfield J.F."/>
        </authorList>
    </citation>
    <scope>NUCLEOTIDE SEQUENCE [LARGE SCALE GENOMIC DNA]</scope>
    <source>
        <strain evidence="11">CG22_combo_CG10-13_8_21_14_all_39_9</strain>
    </source>
</reference>
<comment type="caution">
    <text evidence="11">The sequence shown here is derived from an EMBL/GenBank/DDBJ whole genome shotgun (WGS) entry which is preliminary data.</text>
</comment>
<dbReference type="NCBIfam" id="TIGR00663">
    <property type="entry name" value="dnan"/>
    <property type="match status" value="1"/>
</dbReference>
<keyword evidence="5" id="KW-0548">Nucleotidyltransferase</keyword>
<evidence type="ECO:0000259" key="10">
    <source>
        <dbReference type="Pfam" id="PF02768"/>
    </source>
</evidence>
<evidence type="ECO:0000256" key="3">
    <source>
        <dbReference type="ARBA" id="ARBA00022490"/>
    </source>
</evidence>
<evidence type="ECO:0000313" key="12">
    <source>
        <dbReference type="Proteomes" id="UP000230159"/>
    </source>
</evidence>
<dbReference type="Proteomes" id="UP000230159">
    <property type="component" value="Unassembled WGS sequence"/>
</dbReference>
<dbReference type="InterPro" id="IPR001001">
    <property type="entry name" value="DNA_polIII_beta"/>
</dbReference>
<evidence type="ECO:0000256" key="1">
    <source>
        <dbReference type="ARBA" id="ARBA00004496"/>
    </source>
</evidence>
<feature type="non-terminal residue" evidence="11">
    <location>
        <position position="1"/>
    </location>
</feature>
<evidence type="ECO:0000313" key="11">
    <source>
        <dbReference type="EMBL" id="PIP75247.1"/>
    </source>
</evidence>
<keyword evidence="4" id="KW-0808">Transferase</keyword>
<comment type="similarity">
    <text evidence="2">Belongs to the beta sliding clamp family.</text>
</comment>
<feature type="domain" description="DNA polymerase III beta sliding clamp central" evidence="9">
    <location>
        <begin position="2"/>
        <end position="84"/>
    </location>
</feature>
<dbReference type="Gene3D" id="3.70.10.10">
    <property type="match status" value="1"/>
</dbReference>
<keyword evidence="3" id="KW-0963">Cytoplasm</keyword>
<feature type="domain" description="DNA polymerase III beta sliding clamp C-terminal" evidence="10">
    <location>
        <begin position="87"/>
        <end position="206"/>
    </location>
</feature>
<name>A0A2H0CZA5_9BACT</name>
<dbReference type="PANTHER" id="PTHR30478:SF0">
    <property type="entry name" value="BETA SLIDING CLAMP"/>
    <property type="match status" value="1"/>
</dbReference>
<keyword evidence="7" id="KW-0239">DNA-directed DNA polymerase</keyword>
<sequence>KIVATDSFRLAERKIFLKTNLSKEYSLILPQTACREIVSIFGDKKGELKIYFSPNQIWIERMMAEISHPQLQFTSRLIEGEYPNYQEIIPKKFETELTFPKEEFLNQIKTASLFSGKISEVRLKIDPKNGVVEILSQSPDLGEYNSFLKGKIEGKEVSISFNHRFLIDGISEIKTKELLLEITNEEGPAILKPTDLEDYLYVIMPIKTP</sequence>
<evidence type="ECO:0000256" key="7">
    <source>
        <dbReference type="ARBA" id="ARBA00022932"/>
    </source>
</evidence>
<dbReference type="GO" id="GO:0005737">
    <property type="term" value="C:cytoplasm"/>
    <property type="evidence" value="ECO:0007669"/>
    <property type="project" value="UniProtKB-SubCell"/>
</dbReference>
<dbReference type="InterPro" id="IPR022637">
    <property type="entry name" value="DNA_polIII_beta_cen"/>
</dbReference>
<evidence type="ECO:0000259" key="9">
    <source>
        <dbReference type="Pfam" id="PF02767"/>
    </source>
</evidence>
<dbReference type="GO" id="GO:0008408">
    <property type="term" value="F:3'-5' exonuclease activity"/>
    <property type="evidence" value="ECO:0007669"/>
    <property type="project" value="InterPro"/>
</dbReference>
<dbReference type="InterPro" id="IPR022635">
    <property type="entry name" value="DNA_polIII_beta_C"/>
</dbReference>
<dbReference type="SUPFAM" id="SSF55979">
    <property type="entry name" value="DNA clamp"/>
    <property type="match status" value="2"/>
</dbReference>
<evidence type="ECO:0000256" key="2">
    <source>
        <dbReference type="ARBA" id="ARBA00010752"/>
    </source>
</evidence>
<dbReference type="GO" id="GO:0009360">
    <property type="term" value="C:DNA polymerase III complex"/>
    <property type="evidence" value="ECO:0007669"/>
    <property type="project" value="InterPro"/>
</dbReference>
<keyword evidence="8" id="KW-0238">DNA-binding</keyword>
<proteinExistence type="inferred from homology"/>
<evidence type="ECO:0000256" key="4">
    <source>
        <dbReference type="ARBA" id="ARBA00022679"/>
    </source>
</evidence>
<dbReference type="GO" id="GO:0006271">
    <property type="term" value="P:DNA strand elongation involved in DNA replication"/>
    <property type="evidence" value="ECO:0007669"/>
    <property type="project" value="TreeGrafter"/>
</dbReference>
<gene>
    <name evidence="11" type="primary">dnaN</name>
    <name evidence="11" type="ORF">COW86_04845</name>
</gene>
<accession>A0A2H0CZA5</accession>
<evidence type="ECO:0000256" key="5">
    <source>
        <dbReference type="ARBA" id="ARBA00022695"/>
    </source>
</evidence>
<dbReference type="InterPro" id="IPR046938">
    <property type="entry name" value="DNA_clamp_sf"/>
</dbReference>
<dbReference type="Gene3D" id="3.10.150.10">
    <property type="entry name" value="DNA Polymerase III, subunit A, domain 2"/>
    <property type="match status" value="1"/>
</dbReference>
<dbReference type="GO" id="GO:0003677">
    <property type="term" value="F:DNA binding"/>
    <property type="evidence" value="ECO:0007669"/>
    <property type="project" value="UniProtKB-KW"/>
</dbReference>
<dbReference type="SMART" id="SM00480">
    <property type="entry name" value="POL3Bc"/>
    <property type="match status" value="1"/>
</dbReference>
<dbReference type="Pfam" id="PF02767">
    <property type="entry name" value="DNA_pol3_beta_2"/>
    <property type="match status" value="1"/>
</dbReference>
<dbReference type="EMBL" id="PCTN01000211">
    <property type="protein sequence ID" value="PIP75247.1"/>
    <property type="molecule type" value="Genomic_DNA"/>
</dbReference>
<dbReference type="GO" id="GO:0003887">
    <property type="term" value="F:DNA-directed DNA polymerase activity"/>
    <property type="evidence" value="ECO:0007669"/>
    <property type="project" value="UniProtKB-KW"/>
</dbReference>
<evidence type="ECO:0000256" key="8">
    <source>
        <dbReference type="ARBA" id="ARBA00023125"/>
    </source>
</evidence>
<protein>
    <submittedName>
        <fullName evidence="11">DNA polymerase III subunit beta</fullName>
    </submittedName>
</protein>
<dbReference type="PANTHER" id="PTHR30478">
    <property type="entry name" value="DNA POLYMERASE III SUBUNIT BETA"/>
    <property type="match status" value="1"/>
</dbReference>
<keyword evidence="6" id="KW-0235">DNA replication</keyword>
<dbReference type="AlphaFoldDB" id="A0A2H0CZA5"/>
<organism evidence="11 12">
    <name type="scientific">Candidatus Kuenenbacteria bacterium CG22_combo_CG10-13_8_21_14_all_39_9</name>
    <dbReference type="NCBI Taxonomy" id="1974621"/>
    <lineage>
        <taxon>Bacteria</taxon>
        <taxon>Candidatus Kueneniibacteriota</taxon>
    </lineage>
</organism>
<dbReference type="Pfam" id="PF02768">
    <property type="entry name" value="DNA_pol3_beta_3"/>
    <property type="match status" value="1"/>
</dbReference>